<dbReference type="KEGG" id="slh:YH65_09620"/>
<dbReference type="AlphaFoldDB" id="A0A7U4M2R9"/>
<dbReference type="EMBL" id="CP011308">
    <property type="protein sequence ID" value="AKF25609.1"/>
    <property type="molecule type" value="Genomic_DNA"/>
</dbReference>
<evidence type="ECO:0000259" key="2">
    <source>
        <dbReference type="Pfam" id="PF13435"/>
    </source>
</evidence>
<dbReference type="OrthoDB" id="9814800at2"/>
<proteinExistence type="predicted"/>
<feature type="domain" description="Cytochrome c-552/4" evidence="2">
    <location>
        <begin position="25"/>
        <end position="105"/>
    </location>
</feature>
<keyword evidence="1" id="KW-0732">Signal</keyword>
<reference evidence="4" key="2">
    <citation type="journal article" date="2017" name="Stand. Genomic Sci.">
        <title>Complete genome sequence of the sulfur-oxidizing chemolithoautotrophic Sulfurovum lithotrophicum 42BKTT.</title>
        <authorList>
            <person name="Jeon W."/>
            <person name="Priscilla L."/>
            <person name="Park G."/>
            <person name="Lee H."/>
            <person name="Lee N."/>
            <person name="Lee D."/>
            <person name="Kwon H."/>
            <person name="Ahn I."/>
            <person name="Lee C."/>
            <person name="Lee H."/>
            <person name="Ahn J."/>
        </authorList>
    </citation>
    <scope>NUCLEOTIDE SEQUENCE [LARGE SCALE GENOMIC DNA]</scope>
    <source>
        <strain evidence="4">ATCC BAA-797 / 42BKT</strain>
    </source>
</reference>
<reference evidence="3 4" key="1">
    <citation type="submission" date="2015-04" db="EMBL/GenBank/DDBJ databases">
        <title>Complete genome sequence of Sulfurovum lithotrophicum ATCC BAA-797T.</title>
        <authorList>
            <person name="Ahn J."/>
            <person name="Park G."/>
            <person name="Jeon W."/>
            <person name="Jang Y."/>
            <person name="Jang M."/>
            <person name="Lee H."/>
            <person name="Lee H."/>
        </authorList>
    </citation>
    <scope>NUCLEOTIDE SEQUENCE [LARGE SCALE GENOMIC DNA]</scope>
    <source>
        <strain evidence="4">ATCC BAA-797 / 42BKT</strain>
    </source>
</reference>
<sequence length="379" mass="43070">MKTKEILFLMLFLTLFSQASLENTTCKKCHPIITEEYQSSMHSRASIFKDPVHKAVWDKHPDKAKGHYKCAKCHTPSDHALMAGKTKLTDNAVQENEPISCQQCHRIQSIEKHAKANKNVMSKKEKYFFSADPKRKGKEIEFKEESSLFGLMTKTVGSPYHKIDYGNENFYNGNVCMGCHSHKQNGKGFTVCDLEVKQNDSKETCITCHMPKVKGTFVNLKDSKTHAFHGVNIHKITPELLSKYIKLSLNKEANGFSVTVKNEATHTLFPQPLRLNQLRINIERDGKTIELKPVNFMRVIGTNGKPSMPWLATEVLKDTTIKAHETRKVTFDTALQKGDSVVVKFGYYIANPKAAKKLGIQDPYATEFIILTKKRFEIE</sequence>
<name>A0A7U4M2R9_9BACT</name>
<keyword evidence="4" id="KW-1185">Reference proteome</keyword>
<dbReference type="SUPFAM" id="SSF48695">
    <property type="entry name" value="Multiheme cytochromes"/>
    <property type="match status" value="1"/>
</dbReference>
<dbReference type="Proteomes" id="UP000034444">
    <property type="component" value="Chromosome"/>
</dbReference>
<dbReference type="InterPro" id="IPR023155">
    <property type="entry name" value="Cyt_c-552/4"/>
</dbReference>
<accession>A0A7U4M2R9</accession>
<feature type="signal peptide" evidence="1">
    <location>
        <begin position="1"/>
        <end position="19"/>
    </location>
</feature>
<organism evidence="3 4">
    <name type="scientific">Sulfurovum lithotrophicum</name>
    <dbReference type="NCBI Taxonomy" id="206403"/>
    <lineage>
        <taxon>Bacteria</taxon>
        <taxon>Pseudomonadati</taxon>
        <taxon>Campylobacterota</taxon>
        <taxon>Epsilonproteobacteria</taxon>
        <taxon>Campylobacterales</taxon>
        <taxon>Sulfurovaceae</taxon>
        <taxon>Sulfurovum</taxon>
    </lineage>
</organism>
<gene>
    <name evidence="3" type="ORF">YH65_09620</name>
</gene>
<dbReference type="InterPro" id="IPR036280">
    <property type="entry name" value="Multihaem_cyt_sf"/>
</dbReference>
<evidence type="ECO:0000313" key="4">
    <source>
        <dbReference type="Proteomes" id="UP000034444"/>
    </source>
</evidence>
<evidence type="ECO:0000256" key="1">
    <source>
        <dbReference type="SAM" id="SignalP"/>
    </source>
</evidence>
<dbReference type="RefSeq" id="WP_046551675.1">
    <property type="nucleotide sequence ID" value="NZ_CP011308.1"/>
</dbReference>
<feature type="chain" id="PRO_5031562831" description="Cytochrome c-552/4 domain-containing protein" evidence="1">
    <location>
        <begin position="20"/>
        <end position="379"/>
    </location>
</feature>
<evidence type="ECO:0000313" key="3">
    <source>
        <dbReference type="EMBL" id="AKF25609.1"/>
    </source>
</evidence>
<dbReference type="Gene3D" id="1.10.1130.10">
    <property type="entry name" value="Flavocytochrome C3, Chain A"/>
    <property type="match status" value="1"/>
</dbReference>
<dbReference type="Pfam" id="PF13435">
    <property type="entry name" value="Cytochrome_C554"/>
    <property type="match status" value="1"/>
</dbReference>
<protein>
    <recommendedName>
        <fullName evidence="2">Cytochrome c-552/4 domain-containing protein</fullName>
    </recommendedName>
</protein>